<evidence type="ECO:0000313" key="9">
    <source>
        <dbReference type="Proteomes" id="UP000501982"/>
    </source>
</evidence>
<name>A0A174PXX7_PARDI</name>
<dbReference type="Proteomes" id="UP000450599">
    <property type="component" value="Unassembled WGS sequence"/>
</dbReference>
<dbReference type="InterPro" id="IPR036170">
    <property type="entry name" value="YezG-like_sf"/>
</dbReference>
<protein>
    <recommendedName>
        <fullName evidence="1">Immunity protein Imm5 domain-containing protein</fullName>
    </recommendedName>
</protein>
<evidence type="ECO:0000313" key="3">
    <source>
        <dbReference type="EMBL" id="MRY82685.1"/>
    </source>
</evidence>
<accession>A0A174PXX7</accession>
<reference evidence="7 8" key="2">
    <citation type="journal article" date="2019" name="Nat. Med.">
        <title>A library of human gut bacterial isolates paired with longitudinal multiomics data enables mechanistic microbiome research.</title>
        <authorList>
            <person name="Poyet M."/>
            <person name="Groussin M."/>
            <person name="Gibbons S.M."/>
            <person name="Avila-Pacheco J."/>
            <person name="Jiang X."/>
            <person name="Kearney S.M."/>
            <person name="Perrotta A.R."/>
            <person name="Berdy B."/>
            <person name="Zhao S."/>
            <person name="Lieberman T.D."/>
            <person name="Swanson P.K."/>
            <person name="Smith M."/>
            <person name="Roesemann S."/>
            <person name="Alexander J.E."/>
            <person name="Rich S.A."/>
            <person name="Livny J."/>
            <person name="Vlamakis H."/>
            <person name="Clish C."/>
            <person name="Bullock K."/>
            <person name="Deik A."/>
            <person name="Scott J."/>
            <person name="Pierce K.A."/>
            <person name="Xavier R.J."/>
            <person name="Alm E.J."/>
        </authorList>
    </citation>
    <scope>NUCLEOTIDE SEQUENCE [LARGE SCALE GENOMIC DNA]</scope>
    <source>
        <strain evidence="4 8">BIOML-A10</strain>
        <strain evidence="3 7">BIOML-A11</strain>
    </source>
</reference>
<dbReference type="Pfam" id="PF14423">
    <property type="entry name" value="Imm5"/>
    <property type="match status" value="1"/>
</dbReference>
<organism evidence="2 6">
    <name type="scientific">Parabacteroides distasonis</name>
    <dbReference type="NCBI Taxonomy" id="823"/>
    <lineage>
        <taxon>Bacteria</taxon>
        <taxon>Pseudomonadati</taxon>
        <taxon>Bacteroidota</taxon>
        <taxon>Bacteroidia</taxon>
        <taxon>Bacteroidales</taxon>
        <taxon>Tannerellaceae</taxon>
        <taxon>Parabacteroides</taxon>
    </lineage>
</organism>
<dbReference type="InterPro" id="IPR025675">
    <property type="entry name" value="Imm5"/>
</dbReference>
<dbReference type="EMBL" id="CP051672">
    <property type="protein sequence ID" value="QJE27470.1"/>
    <property type="molecule type" value="Genomic_DNA"/>
</dbReference>
<dbReference type="Proteomes" id="UP000471216">
    <property type="component" value="Unassembled WGS sequence"/>
</dbReference>
<gene>
    <name evidence="2" type="ORF">ERS852560_00463</name>
    <name evidence="4" type="ORF">GKD54_00080</name>
    <name evidence="3" type="ORF">GKD58_00080</name>
    <name evidence="5" type="ORF">HHO38_03580</name>
</gene>
<dbReference type="GeneID" id="93047421"/>
<evidence type="ECO:0000313" key="5">
    <source>
        <dbReference type="EMBL" id="QJE27470.1"/>
    </source>
</evidence>
<dbReference type="RefSeq" id="WP_024986810.1">
    <property type="nucleotide sequence ID" value="NZ_CAJSZN010000002.1"/>
</dbReference>
<reference evidence="5 9" key="3">
    <citation type="submission" date="2020-04" db="EMBL/GenBank/DDBJ databases">
        <title>Complete Genomes and Methylome analysis of CBBP consortium that reverse antibiotic-induced susceptibility to vancomycin-resistant Enterococcus faecium infection.</title>
        <authorList>
            <person name="Fomenkov A."/>
            <person name="Zhang Z."/>
            <person name="Pamer E."/>
            <person name="Roberts R.J."/>
        </authorList>
    </citation>
    <scope>NUCLEOTIDE SEQUENCE [LARGE SCALE GENOMIC DNA]</scope>
    <source>
        <strain evidence="9">CBBP</strain>
        <strain evidence="5">CBBP-1</strain>
    </source>
</reference>
<reference evidence="2 6" key="1">
    <citation type="submission" date="2015-09" db="EMBL/GenBank/DDBJ databases">
        <authorList>
            <consortium name="Pathogen Informatics"/>
        </authorList>
    </citation>
    <scope>NUCLEOTIDE SEQUENCE [LARGE SCALE GENOMIC DNA]</scope>
    <source>
        <strain evidence="2 6">2789STDY5834948</strain>
    </source>
</reference>
<dbReference type="EMBL" id="WKMW01000001">
    <property type="protein sequence ID" value="MRY82685.1"/>
    <property type="molecule type" value="Genomic_DNA"/>
</dbReference>
<dbReference type="AlphaFoldDB" id="A0A174PXX7"/>
<proteinExistence type="predicted"/>
<dbReference type="Proteomes" id="UP000501982">
    <property type="component" value="Chromosome"/>
</dbReference>
<dbReference type="OrthoDB" id="1494656at2"/>
<feature type="domain" description="Immunity protein Imm5" evidence="1">
    <location>
        <begin position="15"/>
        <end position="189"/>
    </location>
</feature>
<dbReference type="EMBL" id="WKMX01000001">
    <property type="protein sequence ID" value="MRZ04638.1"/>
    <property type="molecule type" value="Genomic_DNA"/>
</dbReference>
<evidence type="ECO:0000259" key="1">
    <source>
        <dbReference type="Pfam" id="PF14423"/>
    </source>
</evidence>
<sequence>MEQRITSLETITSLISKGLDEVNHSNKGHLSLPTRRAILQAINEPLVIGRVSILCALKVYPIWNDFFRNDTEIIGLIEKTEKYLLGQTSKKDLLNDADHLDMFADDYIEDDMTASFAAKVAVHAAYDAGSDANSIISDYDSDEEVEDPDEWDTAFLASLVYNGGIVDLDFIDDERNKEFWSWYLTDCIKTACSDDRLPYPASTSKVTPSAKYIPYRTQLNLWKDDEKCCAYVNGIKDVLAKMVAYAQWSKCDFYCYTVESTSYTNIYYYRGNEPVQFRLGINVTIHLSGKIEKLKDLMYSLCPQEGAFYLCKITIDKGNNMDIRFGYDTRYEELKKAFSDSDFSEDFSKYPRAEKFIPDWLADILKRKRISF</sequence>
<evidence type="ECO:0000313" key="6">
    <source>
        <dbReference type="Proteomes" id="UP000095332"/>
    </source>
</evidence>
<evidence type="ECO:0000313" key="8">
    <source>
        <dbReference type="Proteomes" id="UP000471216"/>
    </source>
</evidence>
<dbReference type="EMBL" id="CZBM01000001">
    <property type="protein sequence ID" value="CUP63235.1"/>
    <property type="molecule type" value="Genomic_DNA"/>
</dbReference>
<evidence type="ECO:0000313" key="7">
    <source>
        <dbReference type="Proteomes" id="UP000450599"/>
    </source>
</evidence>
<evidence type="ECO:0000313" key="2">
    <source>
        <dbReference type="EMBL" id="CUP63235.1"/>
    </source>
</evidence>
<evidence type="ECO:0000313" key="4">
    <source>
        <dbReference type="EMBL" id="MRZ04638.1"/>
    </source>
</evidence>
<dbReference type="SUPFAM" id="SSF160424">
    <property type="entry name" value="BH3703-like"/>
    <property type="match status" value="1"/>
</dbReference>
<dbReference type="Proteomes" id="UP000095332">
    <property type="component" value="Unassembled WGS sequence"/>
</dbReference>